<dbReference type="SUPFAM" id="SSF46955">
    <property type="entry name" value="Putative DNA-binding domain"/>
    <property type="match status" value="1"/>
</dbReference>
<evidence type="ECO:0000259" key="3">
    <source>
        <dbReference type="PROSITE" id="PS50937"/>
    </source>
</evidence>
<comment type="caution">
    <text evidence="4">The sequence shown here is derived from an EMBL/GenBank/DDBJ whole genome shotgun (WGS) entry which is preliminary data.</text>
</comment>
<evidence type="ECO:0000256" key="1">
    <source>
        <dbReference type="ARBA" id="ARBA00023125"/>
    </source>
</evidence>
<dbReference type="CDD" id="cd00592">
    <property type="entry name" value="HTH_MerR-like"/>
    <property type="match status" value="1"/>
</dbReference>
<evidence type="ECO:0000313" key="5">
    <source>
        <dbReference type="Proteomes" id="UP000009877"/>
    </source>
</evidence>
<feature type="domain" description="HTH merR-type" evidence="3">
    <location>
        <begin position="29"/>
        <end position="87"/>
    </location>
</feature>
<evidence type="ECO:0000256" key="2">
    <source>
        <dbReference type="SAM" id="MobiDB-lite"/>
    </source>
</evidence>
<dbReference type="InterPro" id="IPR000551">
    <property type="entry name" value="MerR-type_HTH_dom"/>
</dbReference>
<gene>
    <name evidence="4" type="ORF">C884_00390</name>
</gene>
<protein>
    <recommendedName>
        <fullName evidence="3">HTH merR-type domain-containing protein</fullName>
    </recommendedName>
</protein>
<dbReference type="PANTHER" id="PTHR30204:SF89">
    <property type="entry name" value="HTH MERR-TYPE DOMAIN-CONTAINING PROTEIN"/>
    <property type="match status" value="1"/>
</dbReference>
<dbReference type="SMART" id="SM00422">
    <property type="entry name" value="HTH_MERR"/>
    <property type="match status" value="1"/>
</dbReference>
<dbReference type="Gene3D" id="1.10.1660.10">
    <property type="match status" value="1"/>
</dbReference>
<dbReference type="Proteomes" id="UP000009877">
    <property type="component" value="Unassembled WGS sequence"/>
</dbReference>
<dbReference type="Pfam" id="PF13411">
    <property type="entry name" value="MerR_1"/>
    <property type="match status" value="1"/>
</dbReference>
<dbReference type="PROSITE" id="PS50937">
    <property type="entry name" value="HTH_MERR_2"/>
    <property type="match status" value="1"/>
</dbReference>
<proteinExistence type="predicted"/>
<keyword evidence="1" id="KW-0238">DNA-binding</keyword>
<dbReference type="STRING" id="71999.KPaMU14_07360"/>
<dbReference type="InterPro" id="IPR047057">
    <property type="entry name" value="MerR_fam"/>
</dbReference>
<dbReference type="RefSeq" id="WP_006214809.1">
    <property type="nucleotide sequence ID" value="NZ_ANHZ02000014.1"/>
</dbReference>
<organism evidence="4 5">
    <name type="scientific">Kocuria palustris PEL</name>
    <dbReference type="NCBI Taxonomy" id="1236550"/>
    <lineage>
        <taxon>Bacteria</taxon>
        <taxon>Bacillati</taxon>
        <taxon>Actinomycetota</taxon>
        <taxon>Actinomycetes</taxon>
        <taxon>Micrococcales</taxon>
        <taxon>Micrococcaceae</taxon>
        <taxon>Kocuria</taxon>
    </lineage>
</organism>
<name>M2XUD6_9MICC</name>
<reference evidence="4 5" key="1">
    <citation type="journal article" date="2014" name="Genome Announc.">
        <title>Draft Genome Sequence of Kocuria palustris PEL.</title>
        <authorList>
            <person name="Sharma G."/>
            <person name="Khatri I."/>
            <person name="Subramanian S."/>
        </authorList>
    </citation>
    <scope>NUCLEOTIDE SEQUENCE [LARGE SCALE GENOMIC DNA]</scope>
    <source>
        <strain evidence="4 5">PEL</strain>
    </source>
</reference>
<sequence>MSDQPAADRPVRRVSIGPLLRALEPDFPGITASKIRFLEDQGLVHPERTASGYRKYSAQDLERLQAVLRLQREHYMPLKVIRELADAGRLLDFQEPAAPVASKDREPAESSEQQQQSDVPSSGPMISRRSEHSLTMRELCRRSGAGVALVRELLNFGLIRDGEGHFDSHDIAVAAAARELQAFGVEPRHLRTLRQAADRETGLVEQAVATEATRRTQESARRAAQRAEEIAGLCLSMHAALVSSRLEQLQRGIAPEEPSQG</sequence>
<feature type="region of interest" description="Disordered" evidence="2">
    <location>
        <begin position="98"/>
        <end position="134"/>
    </location>
</feature>
<dbReference type="GO" id="GO:0003700">
    <property type="term" value="F:DNA-binding transcription factor activity"/>
    <property type="evidence" value="ECO:0007669"/>
    <property type="project" value="InterPro"/>
</dbReference>
<evidence type="ECO:0000313" key="4">
    <source>
        <dbReference type="EMBL" id="EME36403.1"/>
    </source>
</evidence>
<dbReference type="AlphaFoldDB" id="M2XUD6"/>
<dbReference type="PANTHER" id="PTHR30204">
    <property type="entry name" value="REDOX-CYCLING DRUG-SENSING TRANSCRIPTIONAL ACTIVATOR SOXR"/>
    <property type="match status" value="1"/>
</dbReference>
<keyword evidence="5" id="KW-1185">Reference proteome</keyword>
<dbReference type="EMBL" id="ANHZ02000014">
    <property type="protein sequence ID" value="EME36403.1"/>
    <property type="molecule type" value="Genomic_DNA"/>
</dbReference>
<dbReference type="InterPro" id="IPR009061">
    <property type="entry name" value="DNA-bd_dom_put_sf"/>
</dbReference>
<accession>M2XUD6</accession>
<dbReference type="GO" id="GO:0003677">
    <property type="term" value="F:DNA binding"/>
    <property type="evidence" value="ECO:0007669"/>
    <property type="project" value="UniProtKB-KW"/>
</dbReference>